<feature type="transmembrane region" description="Helical" evidence="8">
    <location>
        <begin position="98"/>
        <end position="121"/>
    </location>
</feature>
<evidence type="ECO:0000256" key="3">
    <source>
        <dbReference type="ARBA" id="ARBA00022448"/>
    </source>
</evidence>
<dbReference type="Gene3D" id="1.10.3470.10">
    <property type="entry name" value="ABC transporter involved in vitamin B12 uptake, BtuC"/>
    <property type="match status" value="1"/>
</dbReference>
<evidence type="ECO:0000256" key="2">
    <source>
        <dbReference type="ARBA" id="ARBA00007935"/>
    </source>
</evidence>
<dbReference type="GO" id="GO:0005886">
    <property type="term" value="C:plasma membrane"/>
    <property type="evidence" value="ECO:0007669"/>
    <property type="project" value="UniProtKB-SubCell"/>
</dbReference>
<keyword evidence="5 8" id="KW-0812">Transmembrane</keyword>
<comment type="caution">
    <text evidence="9">The sequence shown here is derived from an EMBL/GenBank/DDBJ whole genome shotgun (WGS) entry which is preliminary data.</text>
</comment>
<keyword evidence="3" id="KW-0813">Transport</keyword>
<comment type="similarity">
    <text evidence="2">Belongs to the binding-protein-dependent transport system permease family. FecCD subfamily.</text>
</comment>
<dbReference type="InterPro" id="IPR037294">
    <property type="entry name" value="ABC_BtuC-like"/>
</dbReference>
<gene>
    <name evidence="9" type="ORF">FYJ68_06525</name>
</gene>
<feature type="transmembrane region" description="Helical" evidence="8">
    <location>
        <begin position="45"/>
        <end position="66"/>
    </location>
</feature>
<evidence type="ECO:0000256" key="7">
    <source>
        <dbReference type="ARBA" id="ARBA00023136"/>
    </source>
</evidence>
<dbReference type="CDD" id="cd06550">
    <property type="entry name" value="TM_ABC_iron-siderophores_like"/>
    <property type="match status" value="1"/>
</dbReference>
<reference evidence="9 10" key="1">
    <citation type="submission" date="2019-08" db="EMBL/GenBank/DDBJ databases">
        <title>In-depth cultivation of the pig gut microbiome towards novel bacterial diversity and tailored functional studies.</title>
        <authorList>
            <person name="Wylensek D."/>
            <person name="Hitch T.C.A."/>
            <person name="Clavel T."/>
        </authorList>
    </citation>
    <scope>NUCLEOTIDE SEQUENCE [LARGE SCALE GENOMIC DNA]</scope>
    <source>
        <strain evidence="9 10">CA-Schmier-601-WT-1</strain>
    </source>
</reference>
<evidence type="ECO:0000256" key="4">
    <source>
        <dbReference type="ARBA" id="ARBA00022475"/>
    </source>
</evidence>
<protein>
    <submittedName>
        <fullName evidence="9">Iron ABC transporter permease</fullName>
    </submittedName>
</protein>
<feature type="transmembrane region" description="Helical" evidence="8">
    <location>
        <begin position="315"/>
        <end position="334"/>
    </location>
</feature>
<dbReference type="InterPro" id="IPR000522">
    <property type="entry name" value="ABC_transptr_permease_BtuC"/>
</dbReference>
<dbReference type="GO" id="GO:0022857">
    <property type="term" value="F:transmembrane transporter activity"/>
    <property type="evidence" value="ECO:0007669"/>
    <property type="project" value="InterPro"/>
</dbReference>
<dbReference type="EMBL" id="VUNC01000004">
    <property type="protein sequence ID" value="MST72758.1"/>
    <property type="molecule type" value="Genomic_DNA"/>
</dbReference>
<feature type="transmembrane region" description="Helical" evidence="8">
    <location>
        <begin position="243"/>
        <end position="276"/>
    </location>
</feature>
<proteinExistence type="inferred from homology"/>
<dbReference type="SUPFAM" id="SSF81345">
    <property type="entry name" value="ABC transporter involved in vitamin B12 uptake, BtuC"/>
    <property type="match status" value="1"/>
</dbReference>
<keyword evidence="10" id="KW-1185">Reference proteome</keyword>
<dbReference type="Proteomes" id="UP000469325">
    <property type="component" value="Unassembled WGS sequence"/>
</dbReference>
<keyword evidence="4" id="KW-1003">Cell membrane</keyword>
<feature type="transmembrane region" description="Helical" evidence="8">
    <location>
        <begin position="15"/>
        <end position="39"/>
    </location>
</feature>
<keyword evidence="7 8" id="KW-0472">Membrane</keyword>
<keyword evidence="6 8" id="KW-1133">Transmembrane helix</keyword>
<organism evidence="9 10">
    <name type="scientific">Olsenella porci</name>
    <dbReference type="NCBI Taxonomy" id="2652279"/>
    <lineage>
        <taxon>Bacteria</taxon>
        <taxon>Bacillati</taxon>
        <taxon>Actinomycetota</taxon>
        <taxon>Coriobacteriia</taxon>
        <taxon>Coriobacteriales</taxon>
        <taxon>Atopobiaceae</taxon>
        <taxon>Olsenella</taxon>
    </lineage>
</organism>
<name>A0A6N7XNE0_9ACTN</name>
<feature type="transmembrane region" description="Helical" evidence="8">
    <location>
        <begin position="201"/>
        <end position="223"/>
    </location>
</feature>
<accession>A0A6N7XNE0</accession>
<sequence>MSAGGGERTGTRCRVALALGVTVLVAVALASLVTGTAALGTLDSLNALGTLALGGDAGATASLVLLGVRAPRVVAGACCGAALACSGLLLQASLDNDLASPGVMGVNSGAGLFWLVAALLVPGHPVVRQGMAFVGALVSTLLVYLVSRRAGSSRGTVVLAGVAVSSLMGAGIDAVVTIWPESVADRVAFTLGGLSGQTFQRLALGVPAMAAALAAAVALGRGIDLLALGDETAHGLGLNVRASRLAAIVCAAVLAASAVSVCGLLGFVGLIVPNLVRMWASPGTRPGLALCAVWGASLLVACDLVARTVAFPYELPVGLVLSLLGAPFFISLLVRRGRGRRSHSVAAARGGDAR</sequence>
<feature type="transmembrane region" description="Helical" evidence="8">
    <location>
        <begin position="130"/>
        <end position="146"/>
    </location>
</feature>
<dbReference type="Pfam" id="PF01032">
    <property type="entry name" value="FecCD"/>
    <property type="match status" value="1"/>
</dbReference>
<evidence type="ECO:0000256" key="1">
    <source>
        <dbReference type="ARBA" id="ARBA00004651"/>
    </source>
</evidence>
<evidence type="ECO:0000256" key="8">
    <source>
        <dbReference type="SAM" id="Phobius"/>
    </source>
</evidence>
<feature type="transmembrane region" description="Helical" evidence="8">
    <location>
        <begin position="73"/>
        <end position="92"/>
    </location>
</feature>
<dbReference type="AlphaFoldDB" id="A0A6N7XNE0"/>
<dbReference type="PANTHER" id="PTHR30472:SF25">
    <property type="entry name" value="ABC TRANSPORTER PERMEASE PROTEIN MJ0876-RELATED"/>
    <property type="match status" value="1"/>
</dbReference>
<evidence type="ECO:0000313" key="10">
    <source>
        <dbReference type="Proteomes" id="UP000469325"/>
    </source>
</evidence>
<dbReference type="PANTHER" id="PTHR30472">
    <property type="entry name" value="FERRIC ENTEROBACTIN TRANSPORT SYSTEM PERMEASE PROTEIN"/>
    <property type="match status" value="1"/>
</dbReference>
<feature type="transmembrane region" description="Helical" evidence="8">
    <location>
        <begin position="288"/>
        <end position="309"/>
    </location>
</feature>
<evidence type="ECO:0000313" key="9">
    <source>
        <dbReference type="EMBL" id="MST72758.1"/>
    </source>
</evidence>
<feature type="transmembrane region" description="Helical" evidence="8">
    <location>
        <begin position="158"/>
        <end position="180"/>
    </location>
</feature>
<evidence type="ECO:0000256" key="6">
    <source>
        <dbReference type="ARBA" id="ARBA00022989"/>
    </source>
</evidence>
<dbReference type="RefSeq" id="WP_154435215.1">
    <property type="nucleotide sequence ID" value="NZ_VUNC01000004.1"/>
</dbReference>
<comment type="subcellular location">
    <subcellularLocation>
        <location evidence="1">Cell membrane</location>
        <topology evidence="1">Multi-pass membrane protein</topology>
    </subcellularLocation>
</comment>
<evidence type="ECO:0000256" key="5">
    <source>
        <dbReference type="ARBA" id="ARBA00022692"/>
    </source>
</evidence>